<evidence type="ECO:0000313" key="2">
    <source>
        <dbReference type="EMBL" id="MFF4220004.1"/>
    </source>
</evidence>
<gene>
    <name evidence="2" type="ORF">ACFYZM_27585</name>
</gene>
<feature type="region of interest" description="Disordered" evidence="1">
    <location>
        <begin position="1"/>
        <end position="109"/>
    </location>
</feature>
<keyword evidence="3" id="KW-1185">Reference proteome</keyword>
<reference evidence="2 3" key="1">
    <citation type="submission" date="2024-10" db="EMBL/GenBank/DDBJ databases">
        <title>The Natural Products Discovery Center: Release of the First 8490 Sequenced Strains for Exploring Actinobacteria Biosynthetic Diversity.</title>
        <authorList>
            <person name="Kalkreuter E."/>
            <person name="Kautsar S.A."/>
            <person name="Yang D."/>
            <person name="Bader C.D."/>
            <person name="Teijaro C.N."/>
            <person name="Fluegel L."/>
            <person name="Davis C.M."/>
            <person name="Simpson J.R."/>
            <person name="Lauterbach L."/>
            <person name="Steele A.D."/>
            <person name="Gui C."/>
            <person name="Meng S."/>
            <person name="Li G."/>
            <person name="Viehrig K."/>
            <person name="Ye F."/>
            <person name="Su P."/>
            <person name="Kiefer A.F."/>
            <person name="Nichols A."/>
            <person name="Cepeda A.J."/>
            <person name="Yan W."/>
            <person name="Fan B."/>
            <person name="Jiang Y."/>
            <person name="Adhikari A."/>
            <person name="Zheng C.-J."/>
            <person name="Schuster L."/>
            <person name="Cowan T.M."/>
            <person name="Smanski M.J."/>
            <person name="Chevrette M.G."/>
            <person name="De Carvalho L.P.S."/>
            <person name="Shen B."/>
        </authorList>
    </citation>
    <scope>NUCLEOTIDE SEQUENCE [LARGE SCALE GENOMIC DNA]</scope>
    <source>
        <strain evidence="2 3">NPDC001650</strain>
    </source>
</reference>
<evidence type="ECO:0000313" key="3">
    <source>
        <dbReference type="Proteomes" id="UP001602123"/>
    </source>
</evidence>
<evidence type="ECO:0000256" key="1">
    <source>
        <dbReference type="SAM" id="MobiDB-lite"/>
    </source>
</evidence>
<name>A0ABW6U8T8_9ACTN</name>
<organism evidence="2 3">
    <name type="scientific">Streptomyces nondiastaticus</name>
    <dbReference type="NCBI Taxonomy" id="3154512"/>
    <lineage>
        <taxon>Bacteria</taxon>
        <taxon>Bacillati</taxon>
        <taxon>Actinomycetota</taxon>
        <taxon>Actinomycetes</taxon>
        <taxon>Kitasatosporales</taxon>
        <taxon>Streptomycetaceae</taxon>
        <taxon>Streptomyces</taxon>
    </lineage>
</organism>
<sequence length="141" mass="13743">MAKGGGKGAPGDTSAKAGPPARSASGAQKPATGPGAGATGEAEDKKAGAAGAGEPAAAARTEGKEVSNGSYIVGEDMSSGVYVSKGANDDPMGLCTVSTEPKSGKMPQFKAAKKGEQVIVTLAEGDGTVTISGCEPFTQRR</sequence>
<evidence type="ECO:0008006" key="4">
    <source>
        <dbReference type="Google" id="ProtNLM"/>
    </source>
</evidence>
<dbReference type="EMBL" id="JBIAUT010000013">
    <property type="protein sequence ID" value="MFF4220004.1"/>
    <property type="molecule type" value="Genomic_DNA"/>
</dbReference>
<dbReference type="RefSeq" id="WP_388632153.1">
    <property type="nucleotide sequence ID" value="NZ_JBIAUT010000013.1"/>
</dbReference>
<protein>
    <recommendedName>
        <fullName evidence="4">Lipoprotein</fullName>
    </recommendedName>
</protein>
<comment type="caution">
    <text evidence="2">The sequence shown here is derived from an EMBL/GenBank/DDBJ whole genome shotgun (WGS) entry which is preliminary data.</text>
</comment>
<dbReference type="Proteomes" id="UP001602123">
    <property type="component" value="Unassembled WGS sequence"/>
</dbReference>
<feature type="compositionally biased region" description="Low complexity" evidence="1">
    <location>
        <begin position="48"/>
        <end position="60"/>
    </location>
</feature>
<accession>A0ABW6U8T8</accession>
<proteinExistence type="predicted"/>